<feature type="transmembrane region" description="Helical" evidence="1">
    <location>
        <begin position="30"/>
        <end position="48"/>
    </location>
</feature>
<name>A0A2P8I1P8_SACCR</name>
<proteinExistence type="predicted"/>
<accession>A0A2P8I1P8</accession>
<evidence type="ECO:0000256" key="1">
    <source>
        <dbReference type="SAM" id="Phobius"/>
    </source>
</evidence>
<evidence type="ECO:0000313" key="2">
    <source>
        <dbReference type="EMBL" id="PSL52394.1"/>
    </source>
</evidence>
<gene>
    <name evidence="2" type="ORF">B0I31_11366</name>
</gene>
<keyword evidence="1" id="KW-0472">Membrane</keyword>
<keyword evidence="3" id="KW-1185">Reference proteome</keyword>
<keyword evidence="1" id="KW-0812">Transmembrane</keyword>
<organism evidence="2 3">
    <name type="scientific">Saccharothrix carnea</name>
    <dbReference type="NCBI Taxonomy" id="1280637"/>
    <lineage>
        <taxon>Bacteria</taxon>
        <taxon>Bacillati</taxon>
        <taxon>Actinomycetota</taxon>
        <taxon>Actinomycetes</taxon>
        <taxon>Pseudonocardiales</taxon>
        <taxon>Pseudonocardiaceae</taxon>
        <taxon>Saccharothrix</taxon>
    </lineage>
</organism>
<reference evidence="2 3" key="1">
    <citation type="submission" date="2018-03" db="EMBL/GenBank/DDBJ databases">
        <title>Genomic Encyclopedia of Type Strains, Phase III (KMG-III): the genomes of soil and plant-associated and newly described type strains.</title>
        <authorList>
            <person name="Whitman W."/>
        </authorList>
    </citation>
    <scope>NUCLEOTIDE SEQUENCE [LARGE SCALE GENOMIC DNA]</scope>
    <source>
        <strain evidence="2 3">CGMCC 4.7097</strain>
    </source>
</reference>
<dbReference type="EMBL" id="PYAX01000013">
    <property type="protein sequence ID" value="PSL52394.1"/>
    <property type="molecule type" value="Genomic_DNA"/>
</dbReference>
<protein>
    <recommendedName>
        <fullName evidence="4">SMODS and SLOG-associating 2TM effector domain-containing protein</fullName>
    </recommendedName>
</protein>
<comment type="caution">
    <text evidence="2">The sequence shown here is derived from an EMBL/GenBank/DDBJ whole genome shotgun (WGS) entry which is preliminary data.</text>
</comment>
<sequence length="150" mass="16890">MGVLIRELDDRMRHDCRRLSMWRVVHRTTGLFYTVVLIFVPAVLAVGFTSSETALGKVLLLTAAVVGGLNVTFRPYLHSLMRRSAVNTMRRLRDEFRADVADAVEGEMLAVYRKYAATYAAIFEERGGELIDGRLSNDEPPPEQPPKPQP</sequence>
<evidence type="ECO:0000313" key="3">
    <source>
        <dbReference type="Proteomes" id="UP000241118"/>
    </source>
</evidence>
<feature type="transmembrane region" description="Helical" evidence="1">
    <location>
        <begin position="54"/>
        <end position="73"/>
    </location>
</feature>
<keyword evidence="1" id="KW-1133">Transmembrane helix</keyword>
<evidence type="ECO:0008006" key="4">
    <source>
        <dbReference type="Google" id="ProtNLM"/>
    </source>
</evidence>
<dbReference type="Proteomes" id="UP000241118">
    <property type="component" value="Unassembled WGS sequence"/>
</dbReference>
<dbReference type="AlphaFoldDB" id="A0A2P8I1P8"/>